<feature type="non-terminal residue" evidence="1">
    <location>
        <position position="96"/>
    </location>
</feature>
<evidence type="ECO:0000313" key="2">
    <source>
        <dbReference type="Proteomes" id="UP000018936"/>
    </source>
</evidence>
<dbReference type="AlphaFoldDB" id="V8NB23"/>
<feature type="non-terminal residue" evidence="1">
    <location>
        <position position="1"/>
    </location>
</feature>
<evidence type="ECO:0000313" key="1">
    <source>
        <dbReference type="EMBL" id="ETE58848.1"/>
    </source>
</evidence>
<name>V8NB23_OPHHA</name>
<dbReference type="OrthoDB" id="6475849at2759"/>
<gene>
    <name evidence="1" type="ORF">L345_15429</name>
</gene>
<comment type="caution">
    <text evidence="1">The sequence shown here is derived from an EMBL/GenBank/DDBJ whole genome shotgun (WGS) entry which is preliminary data.</text>
</comment>
<keyword evidence="2" id="KW-1185">Reference proteome</keyword>
<reference evidence="1 2" key="1">
    <citation type="journal article" date="2013" name="Proc. Natl. Acad. Sci. U.S.A.">
        <title>The king cobra genome reveals dynamic gene evolution and adaptation in the snake venom system.</title>
        <authorList>
            <person name="Vonk F.J."/>
            <person name="Casewell N.R."/>
            <person name="Henkel C.V."/>
            <person name="Heimberg A.M."/>
            <person name="Jansen H.J."/>
            <person name="McCleary R.J."/>
            <person name="Kerkkamp H.M."/>
            <person name="Vos R.A."/>
            <person name="Guerreiro I."/>
            <person name="Calvete J.J."/>
            <person name="Wuster W."/>
            <person name="Woods A.E."/>
            <person name="Logan J.M."/>
            <person name="Harrison R.A."/>
            <person name="Castoe T.A."/>
            <person name="de Koning A.P."/>
            <person name="Pollock D.D."/>
            <person name="Yandell M."/>
            <person name="Calderon D."/>
            <person name="Renjifo C."/>
            <person name="Currier R.B."/>
            <person name="Salgado D."/>
            <person name="Pla D."/>
            <person name="Sanz L."/>
            <person name="Hyder A.S."/>
            <person name="Ribeiro J.M."/>
            <person name="Arntzen J.W."/>
            <person name="van den Thillart G.E."/>
            <person name="Boetzer M."/>
            <person name="Pirovano W."/>
            <person name="Dirks R.P."/>
            <person name="Spaink H.P."/>
            <person name="Duboule D."/>
            <person name="McGlinn E."/>
            <person name="Kini R.M."/>
            <person name="Richardson M.K."/>
        </authorList>
    </citation>
    <scope>NUCLEOTIDE SEQUENCE</scope>
    <source>
        <tissue evidence="1">Blood</tissue>
    </source>
</reference>
<dbReference type="EMBL" id="AZIM01006197">
    <property type="protein sequence ID" value="ETE58848.1"/>
    <property type="molecule type" value="Genomic_DNA"/>
</dbReference>
<accession>V8NB23</accession>
<organism evidence="1 2">
    <name type="scientific">Ophiophagus hannah</name>
    <name type="common">King cobra</name>
    <name type="synonym">Naja hannah</name>
    <dbReference type="NCBI Taxonomy" id="8665"/>
    <lineage>
        <taxon>Eukaryota</taxon>
        <taxon>Metazoa</taxon>
        <taxon>Chordata</taxon>
        <taxon>Craniata</taxon>
        <taxon>Vertebrata</taxon>
        <taxon>Euteleostomi</taxon>
        <taxon>Lepidosauria</taxon>
        <taxon>Squamata</taxon>
        <taxon>Bifurcata</taxon>
        <taxon>Unidentata</taxon>
        <taxon>Episquamata</taxon>
        <taxon>Toxicofera</taxon>
        <taxon>Serpentes</taxon>
        <taxon>Colubroidea</taxon>
        <taxon>Elapidae</taxon>
        <taxon>Elapinae</taxon>
        <taxon>Ophiophagus</taxon>
    </lineage>
</organism>
<proteinExistence type="predicted"/>
<protein>
    <recommendedName>
        <fullName evidence="3">Peptidase M13 N-terminal domain-containing protein</fullName>
    </recommendedName>
</protein>
<sequence>MAQAITTAWSATQGPRLEAMASGGPQKPRVYIDLVIALIQLLTVQNKAELKLEASNTMQGKNMAELTEGIRWAFIDMLENENDWMDLDTKRKAVEK</sequence>
<dbReference type="Proteomes" id="UP000018936">
    <property type="component" value="Unassembled WGS sequence"/>
</dbReference>
<evidence type="ECO:0008006" key="3">
    <source>
        <dbReference type="Google" id="ProtNLM"/>
    </source>
</evidence>